<evidence type="ECO:0000256" key="1">
    <source>
        <dbReference type="SAM" id="MobiDB-lite"/>
    </source>
</evidence>
<dbReference type="EMBL" id="KK107159">
    <property type="protein sequence ID" value="EZA56755.1"/>
    <property type="molecule type" value="Genomic_DNA"/>
</dbReference>
<feature type="non-terminal residue" evidence="2">
    <location>
        <position position="117"/>
    </location>
</feature>
<gene>
    <name evidence="2" type="ORF">X777_02362</name>
</gene>
<protein>
    <submittedName>
        <fullName evidence="2">Uncharacterized protein</fullName>
    </submittedName>
</protein>
<feature type="region of interest" description="Disordered" evidence="1">
    <location>
        <begin position="1"/>
        <end position="117"/>
    </location>
</feature>
<dbReference type="AlphaFoldDB" id="A0A026WL43"/>
<accession>A0A026WL43</accession>
<name>A0A026WL43_OOCBI</name>
<evidence type="ECO:0000313" key="3">
    <source>
        <dbReference type="Proteomes" id="UP000053097"/>
    </source>
</evidence>
<dbReference type="Proteomes" id="UP000053097">
    <property type="component" value="Unassembled WGS sequence"/>
</dbReference>
<feature type="compositionally biased region" description="Basic and acidic residues" evidence="1">
    <location>
        <begin position="1"/>
        <end position="10"/>
    </location>
</feature>
<keyword evidence="3" id="KW-1185">Reference proteome</keyword>
<organism evidence="2 3">
    <name type="scientific">Ooceraea biroi</name>
    <name type="common">Clonal raider ant</name>
    <name type="synonym">Cerapachys biroi</name>
    <dbReference type="NCBI Taxonomy" id="2015173"/>
    <lineage>
        <taxon>Eukaryota</taxon>
        <taxon>Metazoa</taxon>
        <taxon>Ecdysozoa</taxon>
        <taxon>Arthropoda</taxon>
        <taxon>Hexapoda</taxon>
        <taxon>Insecta</taxon>
        <taxon>Pterygota</taxon>
        <taxon>Neoptera</taxon>
        <taxon>Endopterygota</taxon>
        <taxon>Hymenoptera</taxon>
        <taxon>Apocrita</taxon>
        <taxon>Aculeata</taxon>
        <taxon>Formicoidea</taxon>
        <taxon>Formicidae</taxon>
        <taxon>Dorylinae</taxon>
        <taxon>Ooceraea</taxon>
    </lineage>
</organism>
<feature type="compositionally biased region" description="Basic and acidic residues" evidence="1">
    <location>
        <begin position="104"/>
        <end position="117"/>
    </location>
</feature>
<sequence>ASRAESEPRQRAVNASCERERERGGGEKEGEKEARVEAKERTKGSPRRGCIGMERDENTSALHEGATSDPGRPPNVENSYVASPMAVPARCSASDNDGDGEAADVPRTEREARASPA</sequence>
<feature type="non-terminal residue" evidence="2">
    <location>
        <position position="1"/>
    </location>
</feature>
<feature type="compositionally biased region" description="Basic and acidic residues" evidence="1">
    <location>
        <begin position="17"/>
        <end position="43"/>
    </location>
</feature>
<proteinExistence type="predicted"/>
<reference evidence="2 3" key="1">
    <citation type="journal article" date="2014" name="Curr. Biol.">
        <title>The genome of the clonal raider ant Cerapachys biroi.</title>
        <authorList>
            <person name="Oxley P.R."/>
            <person name="Ji L."/>
            <person name="Fetter-Pruneda I."/>
            <person name="McKenzie S.K."/>
            <person name="Li C."/>
            <person name="Hu H."/>
            <person name="Zhang G."/>
            <person name="Kronauer D.J."/>
        </authorList>
    </citation>
    <scope>NUCLEOTIDE SEQUENCE [LARGE SCALE GENOMIC DNA]</scope>
</reference>
<evidence type="ECO:0000313" key="2">
    <source>
        <dbReference type="EMBL" id="EZA56755.1"/>
    </source>
</evidence>